<proteinExistence type="predicted"/>
<evidence type="ECO:0000313" key="2">
    <source>
        <dbReference type="EMBL" id="OXA47222.1"/>
    </source>
</evidence>
<evidence type="ECO:0000313" key="3">
    <source>
        <dbReference type="Proteomes" id="UP000198287"/>
    </source>
</evidence>
<name>A0A226DNW2_FOLCA</name>
<comment type="caution">
    <text evidence="2">The sequence shown here is derived from an EMBL/GenBank/DDBJ whole genome shotgun (WGS) entry which is preliminary data.</text>
</comment>
<gene>
    <name evidence="2" type="ORF">Fcan01_17910</name>
</gene>
<evidence type="ECO:0000256" key="1">
    <source>
        <dbReference type="SAM" id="MobiDB-lite"/>
    </source>
</evidence>
<keyword evidence="3" id="KW-1185">Reference proteome</keyword>
<accession>A0A226DNW2</accession>
<feature type="region of interest" description="Disordered" evidence="1">
    <location>
        <begin position="225"/>
        <end position="265"/>
    </location>
</feature>
<organism evidence="2 3">
    <name type="scientific">Folsomia candida</name>
    <name type="common">Springtail</name>
    <dbReference type="NCBI Taxonomy" id="158441"/>
    <lineage>
        <taxon>Eukaryota</taxon>
        <taxon>Metazoa</taxon>
        <taxon>Ecdysozoa</taxon>
        <taxon>Arthropoda</taxon>
        <taxon>Hexapoda</taxon>
        <taxon>Collembola</taxon>
        <taxon>Entomobryomorpha</taxon>
        <taxon>Isotomoidea</taxon>
        <taxon>Isotomidae</taxon>
        <taxon>Proisotominae</taxon>
        <taxon>Folsomia</taxon>
    </lineage>
</organism>
<dbReference type="EMBL" id="LNIX01000013">
    <property type="protein sequence ID" value="OXA47222.1"/>
    <property type="molecule type" value="Genomic_DNA"/>
</dbReference>
<dbReference type="AlphaFoldDB" id="A0A226DNW2"/>
<reference evidence="2 3" key="1">
    <citation type="submission" date="2015-12" db="EMBL/GenBank/DDBJ databases">
        <title>The genome of Folsomia candida.</title>
        <authorList>
            <person name="Faddeeva A."/>
            <person name="Derks M.F."/>
            <person name="Anvar Y."/>
            <person name="Smit S."/>
            <person name="Van Straalen N."/>
            <person name="Roelofs D."/>
        </authorList>
    </citation>
    <scope>NUCLEOTIDE SEQUENCE [LARGE SCALE GENOMIC DNA]</scope>
    <source>
        <strain evidence="2 3">VU population</strain>
        <tissue evidence="2">Whole body</tissue>
    </source>
</reference>
<feature type="compositionally biased region" description="Basic and acidic residues" evidence="1">
    <location>
        <begin position="225"/>
        <end position="234"/>
    </location>
</feature>
<dbReference type="Proteomes" id="UP000198287">
    <property type="component" value="Unassembled WGS sequence"/>
</dbReference>
<protein>
    <submittedName>
        <fullName evidence="2">Uncharacterized protein</fullName>
    </submittedName>
</protein>
<sequence length="265" mass="30702">MDTIIRIVLVLTLTPHHSSSLWNTFDLFQNCNIILITHHRNGRQFELFPPYFHELRRSNPSTPFVLNQFTSNETYPLYIIGKDNSSLGPFAGSSQISVAFLHNSEIGRETGSHGLSMYIDKQNAVLLLLNPAYIFQHGYKPSDNKKFYYKNYFLELSSKWINSNKNLHQRLVLMYDIYPSQHYQCHTNRVNFKIAKSFQRCAVKSLSEAFNFTFLPTEDNLSRTEIEVEGEGQKGHQNSPSHEKMDSSESMPSPKKISLKNERMK</sequence>